<dbReference type="GO" id="GO:0015297">
    <property type="term" value="F:antiporter activity"/>
    <property type="evidence" value="ECO:0007669"/>
    <property type="project" value="UniProtKB-KW"/>
</dbReference>
<feature type="transmembrane region" description="Helical" evidence="10">
    <location>
        <begin position="748"/>
        <end position="765"/>
    </location>
</feature>
<feature type="transmembrane region" description="Helical" evidence="10">
    <location>
        <begin position="322"/>
        <end position="343"/>
    </location>
</feature>
<dbReference type="AlphaFoldDB" id="A0AA37S5F7"/>
<keyword evidence="8 10" id="KW-0472">Membrane</keyword>
<feature type="transmembrane region" description="Helical" evidence="10">
    <location>
        <begin position="459"/>
        <end position="486"/>
    </location>
</feature>
<feature type="transmembrane region" description="Helical" evidence="10">
    <location>
        <begin position="851"/>
        <end position="869"/>
    </location>
</feature>
<feature type="transmembrane region" description="Helical" evidence="10">
    <location>
        <begin position="786"/>
        <end position="807"/>
    </location>
</feature>
<dbReference type="InterPro" id="IPR001750">
    <property type="entry name" value="ND/Mrp_TM"/>
</dbReference>
<feature type="domain" description="MrpA C-terminal/MbhE" evidence="15">
    <location>
        <begin position="684"/>
        <end position="778"/>
    </location>
</feature>
<feature type="transmembrane region" description="Helical" evidence="10">
    <location>
        <begin position="891"/>
        <end position="916"/>
    </location>
</feature>
<comment type="caution">
    <text evidence="16">The sequence shown here is derived from an EMBL/GenBank/DDBJ whole genome shotgun (WGS) entry which is preliminary data.</text>
</comment>
<feature type="transmembrane region" description="Helical" evidence="10">
    <location>
        <begin position="604"/>
        <end position="621"/>
    </location>
</feature>
<dbReference type="InterPro" id="IPR007182">
    <property type="entry name" value="MnhB"/>
</dbReference>
<feature type="transmembrane region" description="Helical" evidence="10">
    <location>
        <begin position="76"/>
        <end position="97"/>
    </location>
</feature>
<reference evidence="16" key="2">
    <citation type="submission" date="2023-01" db="EMBL/GenBank/DDBJ databases">
        <title>Draft genome sequence of Pseudoalteromonas tetraodonis strain NBRC 103034.</title>
        <authorList>
            <person name="Sun Q."/>
            <person name="Mori K."/>
        </authorList>
    </citation>
    <scope>NUCLEOTIDE SEQUENCE</scope>
    <source>
        <strain evidence="16">NBRC 103034</strain>
    </source>
</reference>
<name>A0AA37S5F7_9GAMM</name>
<feature type="domain" description="MrpA C-terminal/MbhD" evidence="14">
    <location>
        <begin position="609"/>
        <end position="674"/>
    </location>
</feature>
<sequence>MTLLWIPLLSLLGSVISACTGKLSRNQATSLTAIAPLAALAITLYHAPAVLAGETIRFSAQWIPALGLDISLRLDGLSLLFLFMILGIGLLVILYARYYLSQNDSLPKLFSYLMLFMTAMLGIVMSNNVIQLWVFWELTSISSFLLISYWWHKSEARKGARMALAVTGAGGLALLGGLMLLGDIVGSYNLDTILASKAIIQSHDLYELALVLVLLGAFTKSAQFPFHFWLPHAMAAPTPVSAYLHSATMVKAGIFLLARFYPALAGTDTWFLLVGLTGLTTLLFGAYIALFKHDLKGLLAYSTISHLGLITLLLGLDTQLATVAAIFHIINHATFKASLFMATGIIDHETGTRDMRKLNGMWRYLPYTATLAMVAAAAMAGVPLLNGFLSKEMFFAETLHQQVLGSMSWLIPVLATVAGALSVAYSSRFIHDVFFNGEPIDLPRTPHEAPRYMRVPIEILVVLCILVGIFPHFAVDGILSAASLAVLGQAMPEYKLTIWHGFNLPLLMSGMAVIGGLFIYVNRKYLFQFQASLPPFNAKKIFERFLAVVVNWCQNKIQSTENGSLQRYVFIMLGVVLLASGWPLFEMKQLAGSVPNTPVDIQNAIGAGLLIIGAIATVIWHRIRMVSLLMLSIVGLMVSVAFTRFSAPDLALTQLTVEVATIILLMLALFFLPQSTPRESSSLRILRDVVISSTVGVIIASICYALLTRPLNSISEFFVANAKTGGGGTNVVNVILVDFRGFDTLGEITVLGIAALGIFKLLSRIPLYMPASDSEGRPWSKDRHPILLACISQSLLPLALLVSAYIFLRGHNLPGGGFIAGLVTSIAFILQYMAHGTAWINERFDVNYRKIIASGIAIAMFTGVGSWFFDKPFLTTWFDYFDIPFVGKTELASAIVFDLGVYLTVVGATLMILASLGNMTAKAEKEEVNI</sequence>
<evidence type="ECO:0000259" key="13">
    <source>
        <dbReference type="Pfam" id="PF04039"/>
    </source>
</evidence>
<dbReference type="GO" id="GO:0006811">
    <property type="term" value="P:monoatomic ion transport"/>
    <property type="evidence" value="ECO:0007669"/>
    <property type="project" value="UniProtKB-KW"/>
</dbReference>
<feature type="transmembrane region" description="Helical" evidence="10">
    <location>
        <begin position="132"/>
        <end position="151"/>
    </location>
</feature>
<keyword evidence="2" id="KW-0813">Transport</keyword>
<feature type="transmembrane region" description="Helical" evidence="10">
    <location>
        <begin position="406"/>
        <end position="425"/>
    </location>
</feature>
<feature type="transmembrane region" description="Helical" evidence="10">
    <location>
        <begin position="242"/>
        <end position="264"/>
    </location>
</feature>
<evidence type="ECO:0000256" key="4">
    <source>
        <dbReference type="ARBA" id="ARBA00022475"/>
    </source>
</evidence>
<evidence type="ECO:0000259" key="14">
    <source>
        <dbReference type="Pfam" id="PF13244"/>
    </source>
</evidence>
<evidence type="ECO:0000256" key="8">
    <source>
        <dbReference type="ARBA" id="ARBA00023136"/>
    </source>
</evidence>
<feature type="transmembrane region" description="Helical" evidence="10">
    <location>
        <begin position="208"/>
        <end position="230"/>
    </location>
</feature>
<keyword evidence="3" id="KW-0050">Antiport</keyword>
<dbReference type="Pfam" id="PF00662">
    <property type="entry name" value="Proton_antipo_N"/>
    <property type="match status" value="1"/>
</dbReference>
<evidence type="ECO:0000256" key="3">
    <source>
        <dbReference type="ARBA" id="ARBA00022449"/>
    </source>
</evidence>
<dbReference type="Proteomes" id="UP001161408">
    <property type="component" value="Unassembled WGS sequence"/>
</dbReference>
<evidence type="ECO:0000259" key="11">
    <source>
        <dbReference type="Pfam" id="PF00361"/>
    </source>
</evidence>
<feature type="transmembrane region" description="Helical" evidence="10">
    <location>
        <begin position="685"/>
        <end position="707"/>
    </location>
</feature>
<evidence type="ECO:0000259" key="15">
    <source>
        <dbReference type="Pfam" id="PF20501"/>
    </source>
</evidence>
<feature type="transmembrane region" description="Helical" evidence="10">
    <location>
        <begin position="298"/>
        <end position="316"/>
    </location>
</feature>
<keyword evidence="7" id="KW-0406">Ion transport</keyword>
<feature type="transmembrane region" description="Helical" evidence="10">
    <location>
        <begin position="270"/>
        <end position="291"/>
    </location>
</feature>
<feature type="transmembrane region" description="Helical" evidence="10">
    <location>
        <begin position="565"/>
        <end position="584"/>
    </location>
</feature>
<evidence type="ECO:0000256" key="10">
    <source>
        <dbReference type="SAM" id="Phobius"/>
    </source>
</evidence>
<dbReference type="PANTHER" id="PTHR43373:SF1">
    <property type="entry name" value="NA(+)_H(+) ANTIPORTER SUBUNIT A"/>
    <property type="match status" value="1"/>
</dbReference>
<feature type="transmembrane region" description="Helical" evidence="10">
    <location>
        <begin position="651"/>
        <end position="673"/>
    </location>
</feature>
<dbReference type="Pfam" id="PF00361">
    <property type="entry name" value="Proton_antipo_M"/>
    <property type="match status" value="1"/>
</dbReference>
<dbReference type="RefSeq" id="WP_096038305.1">
    <property type="nucleotide sequence ID" value="NZ_BJXY01000021.1"/>
</dbReference>
<dbReference type="InterPro" id="IPR046806">
    <property type="entry name" value="MrpA_C/MbhE"/>
</dbReference>
<evidence type="ECO:0000256" key="9">
    <source>
        <dbReference type="RuleBase" id="RU000320"/>
    </source>
</evidence>
<evidence type="ECO:0000256" key="7">
    <source>
        <dbReference type="ARBA" id="ARBA00023065"/>
    </source>
</evidence>
<keyword evidence="6 10" id="KW-1133">Transmembrane helix</keyword>
<evidence type="ECO:0000259" key="12">
    <source>
        <dbReference type="Pfam" id="PF00662"/>
    </source>
</evidence>
<evidence type="ECO:0000256" key="5">
    <source>
        <dbReference type="ARBA" id="ARBA00022692"/>
    </source>
</evidence>
<keyword evidence="4" id="KW-1003">Cell membrane</keyword>
<dbReference type="EMBL" id="BSNE01000014">
    <property type="protein sequence ID" value="GLQ03660.1"/>
    <property type="molecule type" value="Genomic_DNA"/>
</dbReference>
<reference evidence="16" key="1">
    <citation type="journal article" date="2014" name="Int. J. Syst. Evol. Microbiol.">
        <title>Complete genome sequence of Corynebacterium casei LMG S-19264T (=DSM 44701T), isolated from a smear-ripened cheese.</title>
        <authorList>
            <consortium name="US DOE Joint Genome Institute (JGI-PGF)"/>
            <person name="Walter F."/>
            <person name="Albersmeier A."/>
            <person name="Kalinowski J."/>
            <person name="Ruckert C."/>
        </authorList>
    </citation>
    <scope>NUCLEOTIDE SEQUENCE</scope>
    <source>
        <strain evidence="16">NBRC 103034</strain>
    </source>
</reference>
<accession>A0AA37S5F7</accession>
<evidence type="ECO:0000256" key="6">
    <source>
        <dbReference type="ARBA" id="ARBA00022989"/>
    </source>
</evidence>
<evidence type="ECO:0000256" key="1">
    <source>
        <dbReference type="ARBA" id="ARBA00004651"/>
    </source>
</evidence>
<dbReference type="InterPro" id="IPR025383">
    <property type="entry name" value="MrpA_C/MbhD"/>
</dbReference>
<feature type="transmembrane region" description="Helical" evidence="10">
    <location>
        <begin position="364"/>
        <end position="386"/>
    </location>
</feature>
<keyword evidence="17" id="KW-1185">Reference proteome</keyword>
<feature type="transmembrane region" description="Helical" evidence="10">
    <location>
        <begin position="813"/>
        <end position="830"/>
    </location>
</feature>
<evidence type="ECO:0000313" key="16">
    <source>
        <dbReference type="EMBL" id="GLQ03660.1"/>
    </source>
</evidence>
<organism evidence="16 17">
    <name type="scientific">Pseudoalteromonas tetraodonis GFC</name>
    <dbReference type="NCBI Taxonomy" id="1315271"/>
    <lineage>
        <taxon>Bacteria</taxon>
        <taxon>Pseudomonadati</taxon>
        <taxon>Pseudomonadota</taxon>
        <taxon>Gammaproteobacteria</taxon>
        <taxon>Alteromonadales</taxon>
        <taxon>Pseudoalteromonadaceae</taxon>
        <taxon>Pseudoalteromonas</taxon>
    </lineage>
</organism>
<dbReference type="InterPro" id="IPR001516">
    <property type="entry name" value="Proton_antipo_N"/>
</dbReference>
<evidence type="ECO:0000256" key="2">
    <source>
        <dbReference type="ARBA" id="ARBA00022448"/>
    </source>
</evidence>
<dbReference type="PRINTS" id="PR01434">
    <property type="entry name" value="NADHDHGNASE5"/>
</dbReference>
<dbReference type="Pfam" id="PF20501">
    <property type="entry name" value="MbhE"/>
    <property type="match status" value="1"/>
</dbReference>
<dbReference type="Pfam" id="PF04039">
    <property type="entry name" value="MnhB"/>
    <property type="match status" value="1"/>
</dbReference>
<proteinExistence type="predicted"/>
<feature type="transmembrane region" description="Helical" evidence="10">
    <location>
        <begin position="163"/>
        <end position="188"/>
    </location>
</feature>
<dbReference type="Pfam" id="PF13244">
    <property type="entry name" value="MbhD"/>
    <property type="match status" value="1"/>
</dbReference>
<dbReference type="GO" id="GO:0005886">
    <property type="term" value="C:plasma membrane"/>
    <property type="evidence" value="ECO:0007669"/>
    <property type="project" value="UniProtKB-SubCell"/>
</dbReference>
<feature type="domain" description="NADH-Ubiquinone oxidoreductase (complex I) chain 5 N-terminal" evidence="12">
    <location>
        <begin position="63"/>
        <end position="106"/>
    </location>
</feature>
<feature type="transmembrane region" description="Helical" evidence="10">
    <location>
        <begin position="498"/>
        <end position="521"/>
    </location>
</feature>
<feature type="transmembrane region" description="Helical" evidence="10">
    <location>
        <begin position="109"/>
        <end position="126"/>
    </location>
</feature>
<evidence type="ECO:0000313" key="17">
    <source>
        <dbReference type="Proteomes" id="UP001161408"/>
    </source>
</evidence>
<dbReference type="InterPro" id="IPR050616">
    <property type="entry name" value="CPA3_Na-H_Antiporter_A"/>
</dbReference>
<gene>
    <name evidence="16" type="ORF">GCM10007914_25410</name>
</gene>
<feature type="domain" description="Na+/H+ antiporter MnhB subunit-related protein" evidence="13">
    <location>
        <begin position="788"/>
        <end position="910"/>
    </location>
</feature>
<feature type="transmembrane region" description="Helical" evidence="10">
    <location>
        <begin position="628"/>
        <end position="645"/>
    </location>
</feature>
<protein>
    <submittedName>
        <fullName evidence="16">Monovalent cation/H+ antiporter subunit A</fullName>
    </submittedName>
</protein>
<keyword evidence="5 9" id="KW-0812">Transmembrane</keyword>
<dbReference type="GeneID" id="99693769"/>
<comment type="subcellular location">
    <subcellularLocation>
        <location evidence="1">Cell membrane</location>
        <topology evidence="1">Multi-pass membrane protein</topology>
    </subcellularLocation>
    <subcellularLocation>
        <location evidence="9">Membrane</location>
        <topology evidence="9">Multi-pass membrane protein</topology>
    </subcellularLocation>
</comment>
<dbReference type="NCBIfam" id="NF009288">
    <property type="entry name" value="PRK12648.1"/>
    <property type="match status" value="1"/>
</dbReference>
<feature type="domain" description="NADH:quinone oxidoreductase/Mrp antiporter transmembrane" evidence="11">
    <location>
        <begin position="126"/>
        <end position="401"/>
    </location>
</feature>
<dbReference type="PANTHER" id="PTHR43373">
    <property type="entry name" value="NA(+)/H(+) ANTIPORTER SUBUNIT"/>
    <property type="match status" value="1"/>
</dbReference>